<feature type="chain" id="PRO_5018175481" evidence="1">
    <location>
        <begin position="22"/>
        <end position="159"/>
    </location>
</feature>
<keyword evidence="3" id="KW-1185">Reference proteome</keyword>
<comment type="caution">
    <text evidence="2">The sequence shown here is derived from an EMBL/GenBank/DDBJ whole genome shotgun (WGS) entry which is preliminary data.</text>
</comment>
<dbReference type="OrthoDB" id="6322294at2"/>
<keyword evidence="1" id="KW-0732">Signal</keyword>
<protein>
    <submittedName>
        <fullName evidence="2">DUF3718 domain-containing protein</fullName>
    </submittedName>
</protein>
<reference evidence="2 3" key="1">
    <citation type="submission" date="2018-11" db="EMBL/GenBank/DDBJ databases">
        <authorList>
            <person name="Ye M.-Q."/>
            <person name="Du Z.-J."/>
        </authorList>
    </citation>
    <scope>NUCLEOTIDE SEQUENCE [LARGE SCALE GENOMIC DNA]</scope>
    <source>
        <strain evidence="2 3">U0105</strain>
    </source>
</reference>
<organism evidence="2 3">
    <name type="scientific">Alteromonas sediminis</name>
    <dbReference type="NCBI Taxonomy" id="2259342"/>
    <lineage>
        <taxon>Bacteria</taxon>
        <taxon>Pseudomonadati</taxon>
        <taxon>Pseudomonadota</taxon>
        <taxon>Gammaproteobacteria</taxon>
        <taxon>Alteromonadales</taxon>
        <taxon>Alteromonadaceae</taxon>
        <taxon>Alteromonas/Salinimonas group</taxon>
        <taxon>Alteromonas</taxon>
    </lineage>
</organism>
<dbReference type="AlphaFoldDB" id="A0A3N5XZ38"/>
<evidence type="ECO:0000313" key="2">
    <source>
        <dbReference type="EMBL" id="RPJ65980.1"/>
    </source>
</evidence>
<sequence length="159" mass="17233">MKRLTYTVTMCALAFSSTAFASKVKFEALNDGLATQACIVSATEGLEAAKALVQNQGLHFNTFKASVSCNNQSLTAFSRQYAMTAKSTLEDASQNKRIRLVATKTDSASQLCLDAVALGEEAARAKHNFNGPVSCNYKTLSNFVRRFKNKQVEIMSAGE</sequence>
<dbReference type="Proteomes" id="UP000275281">
    <property type="component" value="Unassembled WGS sequence"/>
</dbReference>
<evidence type="ECO:0000313" key="3">
    <source>
        <dbReference type="Proteomes" id="UP000275281"/>
    </source>
</evidence>
<feature type="signal peptide" evidence="1">
    <location>
        <begin position="1"/>
        <end position="21"/>
    </location>
</feature>
<accession>A0A3N5XZ38</accession>
<name>A0A3N5XZ38_9ALTE</name>
<dbReference type="RefSeq" id="WP_124028611.1">
    <property type="nucleotide sequence ID" value="NZ_JBHRSN010000007.1"/>
</dbReference>
<gene>
    <name evidence="2" type="ORF">DRW07_14330</name>
</gene>
<evidence type="ECO:0000256" key="1">
    <source>
        <dbReference type="SAM" id="SignalP"/>
    </source>
</evidence>
<dbReference type="EMBL" id="RPOK01000004">
    <property type="protein sequence ID" value="RPJ65980.1"/>
    <property type="molecule type" value="Genomic_DNA"/>
</dbReference>
<proteinExistence type="predicted"/>